<dbReference type="GO" id="GO:0043094">
    <property type="term" value="P:metabolic compound salvage"/>
    <property type="evidence" value="ECO:0007669"/>
    <property type="project" value="InterPro"/>
</dbReference>
<dbReference type="OrthoDB" id="9778226at2"/>
<organism evidence="5 6">
    <name type="scientific">Fulvivirga imtechensis AK7</name>
    <dbReference type="NCBI Taxonomy" id="1237149"/>
    <lineage>
        <taxon>Bacteria</taxon>
        <taxon>Pseudomonadati</taxon>
        <taxon>Bacteroidota</taxon>
        <taxon>Cytophagia</taxon>
        <taxon>Cytophagales</taxon>
        <taxon>Fulvivirgaceae</taxon>
        <taxon>Fulvivirga</taxon>
    </lineage>
</organism>
<dbReference type="RefSeq" id="WP_009583477.1">
    <property type="nucleotide sequence ID" value="NZ_AMZN01000127.1"/>
</dbReference>
<comment type="caution">
    <text evidence="5">The sequence shown here is derived from an EMBL/GenBank/DDBJ whole genome shotgun (WGS) entry which is preliminary data.</text>
</comment>
<evidence type="ECO:0000313" key="5">
    <source>
        <dbReference type="EMBL" id="ELR68273.1"/>
    </source>
</evidence>
<evidence type="ECO:0000256" key="2">
    <source>
        <dbReference type="ARBA" id="ARBA00022723"/>
    </source>
</evidence>
<dbReference type="SUPFAM" id="SSF53649">
    <property type="entry name" value="Alkaline phosphatase-like"/>
    <property type="match status" value="1"/>
</dbReference>
<comment type="similarity">
    <text evidence="1">Belongs to the phosphopentomutase family.</text>
</comment>
<protein>
    <submittedName>
        <fullName evidence="5">Phosphoglyceromutase</fullName>
    </submittedName>
</protein>
<dbReference type="InterPro" id="IPR006124">
    <property type="entry name" value="Metalloenzyme"/>
</dbReference>
<evidence type="ECO:0000259" key="4">
    <source>
        <dbReference type="Pfam" id="PF01676"/>
    </source>
</evidence>
<evidence type="ECO:0000256" key="3">
    <source>
        <dbReference type="ARBA" id="ARBA00023211"/>
    </source>
</evidence>
<sequence>MKNKLIFIFLDGIGLGEHVDTNPLTKASMPTMHSLVGEPLTRHTNVVESDILVKGIDACLGVDGIPQSATGQTSLFTGFNAQAFLGHHLMAYPNNQLISLINKRSILKYAREKHIKSIFANSYTDGFFKSFDKTSPNYSVTTRCVLAARTNFNTLDDLIENRAVHWDITNSTLQDIPNNRVPLVSPFKAGQNLKNITDDYDLVLFECFLPDLIGHKKDMDKSIMFLEMFDEFLKGVITDKAENVHILISSDHGNIEDLSFGGHSKNPVPLIFIGNRAPQFLDVNSIDEIFNAIFLKLFDTASIAEFEKVR</sequence>
<accession>L8JJ75</accession>
<keyword evidence="6" id="KW-1185">Reference proteome</keyword>
<dbReference type="Pfam" id="PF01676">
    <property type="entry name" value="Metalloenzyme"/>
    <property type="match status" value="1"/>
</dbReference>
<dbReference type="InterPro" id="IPR017850">
    <property type="entry name" value="Alkaline_phosphatase_core_sf"/>
</dbReference>
<reference evidence="5 6" key="1">
    <citation type="submission" date="2012-12" db="EMBL/GenBank/DDBJ databases">
        <title>Genome assembly of Fulvivirga imtechensis AK7.</title>
        <authorList>
            <person name="Nupur N."/>
            <person name="Khatri I."/>
            <person name="Kumar R."/>
            <person name="Subramanian S."/>
            <person name="Pinnaka A."/>
        </authorList>
    </citation>
    <scope>NUCLEOTIDE SEQUENCE [LARGE SCALE GENOMIC DNA]</scope>
    <source>
        <strain evidence="5 6">AK7</strain>
    </source>
</reference>
<dbReference type="PANTHER" id="PTHR21110:SF0">
    <property type="entry name" value="PHOSPHOPENTOMUTASE"/>
    <property type="match status" value="1"/>
</dbReference>
<evidence type="ECO:0000313" key="6">
    <source>
        <dbReference type="Proteomes" id="UP000011135"/>
    </source>
</evidence>
<dbReference type="Gene3D" id="3.40.720.10">
    <property type="entry name" value="Alkaline Phosphatase, subunit A"/>
    <property type="match status" value="1"/>
</dbReference>
<gene>
    <name evidence="5" type="ORF">C900_00576</name>
</gene>
<keyword evidence="2" id="KW-0479">Metal-binding</keyword>
<feature type="domain" description="Metalloenzyme" evidence="4">
    <location>
        <begin position="4"/>
        <end position="277"/>
    </location>
</feature>
<keyword evidence="3" id="KW-0464">Manganese</keyword>
<dbReference type="GO" id="GO:0008973">
    <property type="term" value="F:phosphopentomutase activity"/>
    <property type="evidence" value="ECO:0007669"/>
    <property type="project" value="InterPro"/>
</dbReference>
<evidence type="ECO:0000256" key="1">
    <source>
        <dbReference type="ARBA" id="ARBA00010373"/>
    </source>
</evidence>
<dbReference type="eggNOG" id="COG1015">
    <property type="taxonomic scope" value="Bacteria"/>
</dbReference>
<dbReference type="GO" id="GO:0000287">
    <property type="term" value="F:magnesium ion binding"/>
    <property type="evidence" value="ECO:0007669"/>
    <property type="project" value="InterPro"/>
</dbReference>
<dbReference type="AlphaFoldDB" id="L8JJ75"/>
<dbReference type="EMBL" id="AMZN01000127">
    <property type="protein sequence ID" value="ELR68273.1"/>
    <property type="molecule type" value="Genomic_DNA"/>
</dbReference>
<dbReference type="GO" id="GO:0009117">
    <property type="term" value="P:nucleotide metabolic process"/>
    <property type="evidence" value="ECO:0007669"/>
    <property type="project" value="InterPro"/>
</dbReference>
<dbReference type="PATRIC" id="fig|1237149.3.peg.5656"/>
<name>L8JJ75_9BACT</name>
<dbReference type="GO" id="GO:0005829">
    <property type="term" value="C:cytosol"/>
    <property type="evidence" value="ECO:0007669"/>
    <property type="project" value="TreeGrafter"/>
</dbReference>
<dbReference type="Proteomes" id="UP000011135">
    <property type="component" value="Unassembled WGS sequence"/>
</dbReference>
<proteinExistence type="inferred from homology"/>
<dbReference type="STRING" id="1237149.C900_00576"/>
<dbReference type="PANTHER" id="PTHR21110">
    <property type="entry name" value="PHOSPHOPENTOMUTASE"/>
    <property type="match status" value="1"/>
</dbReference>
<dbReference type="InterPro" id="IPR010045">
    <property type="entry name" value="DeoB"/>
</dbReference>